<dbReference type="Proteomes" id="UP000325008">
    <property type="component" value="Unassembled WGS sequence"/>
</dbReference>
<accession>A0A5C3FXQ5</accession>
<dbReference type="OrthoDB" id="10616952at2759"/>
<feature type="compositionally biased region" description="Basic and acidic residues" evidence="1">
    <location>
        <begin position="12"/>
        <end position="22"/>
    </location>
</feature>
<feature type="compositionally biased region" description="Low complexity" evidence="1">
    <location>
        <begin position="77"/>
        <end position="88"/>
    </location>
</feature>
<reference evidence="2" key="1">
    <citation type="submission" date="2018-03" db="EMBL/GenBank/DDBJ databases">
        <authorList>
            <person name="Guldener U."/>
        </authorList>
    </citation>
    <scope>NUCLEOTIDE SEQUENCE [LARGE SCALE GENOMIC DNA]</scope>
    <source>
        <strain evidence="2">ATCC34888</strain>
    </source>
</reference>
<dbReference type="AlphaFoldDB" id="A0A5C3FXQ5"/>
<dbReference type="EMBL" id="OOIQ01000022">
    <property type="protein sequence ID" value="SPO48990.1"/>
    <property type="molecule type" value="Genomic_DNA"/>
</dbReference>
<organism evidence="2 3">
    <name type="scientific">Pseudozyma antarctica</name>
    <name type="common">Yeast</name>
    <name type="synonym">Candida antarctica</name>
    <dbReference type="NCBI Taxonomy" id="84753"/>
    <lineage>
        <taxon>Eukaryota</taxon>
        <taxon>Fungi</taxon>
        <taxon>Dikarya</taxon>
        <taxon>Basidiomycota</taxon>
        <taxon>Ustilaginomycotina</taxon>
        <taxon>Ustilaginomycetes</taxon>
        <taxon>Ustilaginales</taxon>
        <taxon>Ustilaginaceae</taxon>
        <taxon>Moesziomyces</taxon>
    </lineage>
</organism>
<name>A0A5C3FXQ5_PSEA2</name>
<comment type="caution">
    <text evidence="2">The sequence shown here is derived from an EMBL/GenBank/DDBJ whole genome shotgun (WGS) entry which is preliminary data.</text>
</comment>
<protein>
    <submittedName>
        <fullName evidence="2">Uncharacterized protein</fullName>
    </submittedName>
</protein>
<feature type="compositionally biased region" description="Basic residues" evidence="1">
    <location>
        <begin position="1"/>
        <end position="11"/>
    </location>
</feature>
<evidence type="ECO:0000313" key="2">
    <source>
        <dbReference type="EMBL" id="SPO48990.1"/>
    </source>
</evidence>
<evidence type="ECO:0000256" key="1">
    <source>
        <dbReference type="SAM" id="MobiDB-lite"/>
    </source>
</evidence>
<proteinExistence type="predicted"/>
<feature type="compositionally biased region" description="Polar residues" evidence="1">
    <location>
        <begin position="109"/>
        <end position="120"/>
    </location>
</feature>
<keyword evidence="3" id="KW-1185">Reference proteome</keyword>
<evidence type="ECO:0000313" key="3">
    <source>
        <dbReference type="Proteomes" id="UP000325008"/>
    </source>
</evidence>
<feature type="compositionally biased region" description="Basic and acidic residues" evidence="1">
    <location>
        <begin position="46"/>
        <end position="56"/>
    </location>
</feature>
<feature type="region of interest" description="Disordered" evidence="1">
    <location>
        <begin position="1"/>
        <end position="199"/>
    </location>
</feature>
<feature type="region of interest" description="Disordered" evidence="1">
    <location>
        <begin position="218"/>
        <end position="262"/>
    </location>
</feature>
<gene>
    <name evidence="2" type="ORF">PSANT_06681</name>
</gene>
<sequence>MRNLGRGKRRKSEIYESHELARGSRWGGCGDPPPWGLNPLSKRARDRASRAIERAGQKAPGRAKPEEPFGSIPAPNFSFSSHSSLAHLALDRRPAERPCPNSFLGPSSHAPTPNVLFSTETDMDASSRGEMAQCNQGNSGTAGGSGRRARVRMSWPPHPTATRARGSLQGTFSDARALQRRRGPAQMLRELRPPHAPRLSQKRSFGFFLSFSPSLTLGPPGAASRAEHSDQPGRSTQRPAPKYTMRRHSSSRPGPPKKTLRDIHLRLFAKSSDLATTTKPLSTRPDPSVVSCRVACTWLSDWAEE</sequence>